<evidence type="ECO:0008006" key="7">
    <source>
        <dbReference type="Google" id="ProtNLM"/>
    </source>
</evidence>
<dbReference type="InterPro" id="IPR002347">
    <property type="entry name" value="SDR_fam"/>
</dbReference>
<dbReference type="EMBL" id="JH767579">
    <property type="protein sequence ID" value="EON66296.1"/>
    <property type="molecule type" value="Genomic_DNA"/>
</dbReference>
<name>R7YXA3_CONA1</name>
<evidence type="ECO:0000256" key="3">
    <source>
        <dbReference type="ARBA" id="ARBA00023002"/>
    </source>
</evidence>
<evidence type="ECO:0000313" key="5">
    <source>
        <dbReference type="EMBL" id="EON66296.1"/>
    </source>
</evidence>
<keyword evidence="6" id="KW-1185">Reference proteome</keyword>
<dbReference type="GO" id="GO:0016491">
    <property type="term" value="F:oxidoreductase activity"/>
    <property type="evidence" value="ECO:0007669"/>
    <property type="project" value="UniProtKB-KW"/>
</dbReference>
<proteinExistence type="inferred from homology"/>
<dbReference type="InterPro" id="IPR020904">
    <property type="entry name" value="Sc_DH/Rdtase_CS"/>
</dbReference>
<protein>
    <recommendedName>
        <fullName evidence="7">Carbonyl reductase</fullName>
    </recommendedName>
</protein>
<dbReference type="SUPFAM" id="SSF51735">
    <property type="entry name" value="NAD(P)-binding Rossmann-fold domains"/>
    <property type="match status" value="1"/>
</dbReference>
<dbReference type="PRINTS" id="PR00080">
    <property type="entry name" value="SDRFAMILY"/>
</dbReference>
<evidence type="ECO:0000256" key="4">
    <source>
        <dbReference type="RuleBase" id="RU000363"/>
    </source>
</evidence>
<dbReference type="OMA" id="GAQTPVM"/>
<reference evidence="6" key="1">
    <citation type="submission" date="2012-06" db="EMBL/GenBank/DDBJ databases">
        <title>The genome sequence of Coniosporium apollinis CBS 100218.</title>
        <authorList>
            <consortium name="The Broad Institute Genome Sequencing Platform"/>
            <person name="Cuomo C."/>
            <person name="Gorbushina A."/>
            <person name="Noack S."/>
            <person name="Walker B."/>
            <person name="Young S.K."/>
            <person name="Zeng Q."/>
            <person name="Gargeya S."/>
            <person name="Fitzgerald M."/>
            <person name="Haas B."/>
            <person name="Abouelleil A."/>
            <person name="Alvarado L."/>
            <person name="Arachchi H.M."/>
            <person name="Berlin A.M."/>
            <person name="Chapman S.B."/>
            <person name="Goldberg J."/>
            <person name="Griggs A."/>
            <person name="Gujja S."/>
            <person name="Hansen M."/>
            <person name="Howarth C."/>
            <person name="Imamovic A."/>
            <person name="Larimer J."/>
            <person name="McCowan C."/>
            <person name="Montmayeur A."/>
            <person name="Murphy C."/>
            <person name="Neiman D."/>
            <person name="Pearson M."/>
            <person name="Priest M."/>
            <person name="Roberts A."/>
            <person name="Saif S."/>
            <person name="Shea T."/>
            <person name="Sisk P."/>
            <person name="Sykes S."/>
            <person name="Wortman J."/>
            <person name="Nusbaum C."/>
            <person name="Birren B."/>
        </authorList>
    </citation>
    <scope>NUCLEOTIDE SEQUENCE [LARGE SCALE GENOMIC DNA]</scope>
    <source>
        <strain evidence="6">CBS 100218</strain>
    </source>
</reference>
<evidence type="ECO:0000256" key="2">
    <source>
        <dbReference type="ARBA" id="ARBA00022857"/>
    </source>
</evidence>
<evidence type="ECO:0000313" key="6">
    <source>
        <dbReference type="Proteomes" id="UP000016924"/>
    </source>
</evidence>
<dbReference type="Proteomes" id="UP000016924">
    <property type="component" value="Unassembled WGS sequence"/>
</dbReference>
<accession>R7YXA3</accession>
<dbReference type="InterPro" id="IPR036291">
    <property type="entry name" value="NAD(P)-bd_dom_sf"/>
</dbReference>
<dbReference type="PANTHER" id="PTHR43963">
    <property type="entry name" value="CARBONYL REDUCTASE 1-RELATED"/>
    <property type="match status" value="1"/>
</dbReference>
<dbReference type="PANTHER" id="PTHR43963:SF6">
    <property type="entry name" value="CHAIN DEHYDROGENASE FAMILY PROTEIN, PUTATIVE (AFU_ORTHOLOGUE AFUA_3G15350)-RELATED"/>
    <property type="match status" value="1"/>
</dbReference>
<dbReference type="Gene3D" id="3.40.50.720">
    <property type="entry name" value="NAD(P)-binding Rossmann-like Domain"/>
    <property type="match status" value="1"/>
</dbReference>
<keyword evidence="3" id="KW-0560">Oxidoreductase</keyword>
<keyword evidence="2" id="KW-0521">NADP</keyword>
<comment type="similarity">
    <text evidence="1 4">Belongs to the short-chain dehydrogenases/reductases (SDR) family.</text>
</comment>
<evidence type="ECO:0000256" key="1">
    <source>
        <dbReference type="ARBA" id="ARBA00006484"/>
    </source>
</evidence>
<dbReference type="AlphaFoldDB" id="R7YXA3"/>
<dbReference type="STRING" id="1168221.R7YXA3"/>
<dbReference type="HOGENOM" id="CLU_010194_9_0_1"/>
<dbReference type="Pfam" id="PF00106">
    <property type="entry name" value="adh_short"/>
    <property type="match status" value="2"/>
</dbReference>
<dbReference type="RefSeq" id="XP_007781613.1">
    <property type="nucleotide sequence ID" value="XM_007783423.1"/>
</dbReference>
<dbReference type="PRINTS" id="PR00081">
    <property type="entry name" value="GDHRDH"/>
</dbReference>
<dbReference type="eggNOG" id="KOG1208">
    <property type="taxonomic scope" value="Eukaryota"/>
</dbReference>
<gene>
    <name evidence="5" type="ORF">W97_05689</name>
</gene>
<organism evidence="5 6">
    <name type="scientific">Coniosporium apollinis (strain CBS 100218)</name>
    <name type="common">Rock-inhabiting black yeast</name>
    <dbReference type="NCBI Taxonomy" id="1168221"/>
    <lineage>
        <taxon>Eukaryota</taxon>
        <taxon>Fungi</taxon>
        <taxon>Dikarya</taxon>
        <taxon>Ascomycota</taxon>
        <taxon>Pezizomycotina</taxon>
        <taxon>Dothideomycetes</taxon>
        <taxon>Dothideomycetes incertae sedis</taxon>
        <taxon>Coniosporium</taxon>
    </lineage>
</organism>
<sequence>MSYSRVGAVTGANKGIGLAIVRQLALQYPKSAYNNGPLLIYLTARDRGRGEEALKNIHSDAELKKAKALAADGGLTDVKFHELDIDSTDSIRNFASFLKKEHPQGVDFVINNAGLAMTGFDSNVVKKTLQVNYYGTLEATQDFLPLIRENGRLVNVASMSGHLSKYSDAIRTRFLSAKSVPEVTKLMEDFKAAVAAGNEKQQGWPSAAYAVSKAGIIGMTRVVAEEEKGKGRGVLVNSCCPGYVKTDMTRGGGAKTPDQGAQTPVMLAIGDIGGKAGLFWQNEKVIEW</sequence>
<dbReference type="GeneID" id="19903000"/>
<dbReference type="PROSITE" id="PS00061">
    <property type="entry name" value="ADH_SHORT"/>
    <property type="match status" value="1"/>
</dbReference>
<dbReference type="OrthoDB" id="1933717at2759"/>